<dbReference type="EMBL" id="KI669497">
    <property type="protein sequence ID" value="OCF35781.1"/>
    <property type="molecule type" value="Genomic_DNA"/>
</dbReference>
<reference evidence="3" key="2">
    <citation type="submission" date="2013-12" db="EMBL/GenBank/DDBJ databases">
        <title>Evolution of pathogenesis and genome organization in the Tremellales.</title>
        <authorList>
            <person name="Cuomo C."/>
            <person name="Litvintseva A."/>
            <person name="Heitman J."/>
            <person name="Chen Y."/>
            <person name="Sun S."/>
            <person name="Springer D."/>
            <person name="Dromer F."/>
            <person name="Young S."/>
            <person name="Zeng Q."/>
            <person name="Chapman S."/>
            <person name="Gujja S."/>
            <person name="Saif S."/>
            <person name="Birren B."/>
        </authorList>
    </citation>
    <scope>NUCLEOTIDE SEQUENCE [LARGE SCALE GENOMIC DNA]</scope>
    <source>
        <strain evidence="3">BCC8398</strain>
    </source>
</reference>
<sequence>MASGNTRGFTNPFYSSTPPPPTSPPPSYNHSASVSTSQGPSTGQPMQYSSLSDLTRGRAAPPQPPQRFDYQPQPERQGYRAPPPTHTTNDYESGYSGSGAGGSGRRVPPVPRDGMMPPVPPEPPRRTVAAPPVPPRQQTRMQQVQGYIPDRASNTVTSAADRMRDGFNSIATNERKDQVLGGLGKLGAGAAKGAAKLGAKGAYQLGKFASK</sequence>
<feature type="compositionally biased region" description="Polar residues" evidence="1">
    <location>
        <begin position="28"/>
        <end position="53"/>
    </location>
</feature>
<protein>
    <submittedName>
        <fullName evidence="2">Uncharacterized protein</fullName>
    </submittedName>
</protein>
<feature type="compositionally biased region" description="Pro residues" evidence="1">
    <location>
        <begin position="17"/>
        <end position="27"/>
    </location>
</feature>
<dbReference type="OrthoDB" id="2564886at2759"/>
<feature type="region of interest" description="Disordered" evidence="1">
    <location>
        <begin position="1"/>
        <end position="154"/>
    </location>
</feature>
<evidence type="ECO:0000256" key="1">
    <source>
        <dbReference type="SAM" id="MobiDB-lite"/>
    </source>
</evidence>
<proteinExistence type="predicted"/>
<name>A0A1B9GXL6_9TREE</name>
<accession>A0A1B9GXL6</accession>
<reference evidence="2 3" key="1">
    <citation type="submission" date="2013-07" db="EMBL/GenBank/DDBJ databases">
        <title>The Genome Sequence of Cryptococcus heveanensis BCC8398.</title>
        <authorList>
            <consortium name="The Broad Institute Genome Sequencing Platform"/>
            <person name="Cuomo C."/>
            <person name="Litvintseva A."/>
            <person name="Chen Y."/>
            <person name="Heitman J."/>
            <person name="Sun S."/>
            <person name="Springer D."/>
            <person name="Dromer F."/>
            <person name="Young S.K."/>
            <person name="Zeng Q."/>
            <person name="Gargeya S."/>
            <person name="Fitzgerald M."/>
            <person name="Abouelleil A."/>
            <person name="Alvarado L."/>
            <person name="Berlin A.M."/>
            <person name="Chapman S.B."/>
            <person name="Dewar J."/>
            <person name="Goldberg J."/>
            <person name="Griggs A."/>
            <person name="Gujja S."/>
            <person name="Hansen M."/>
            <person name="Howarth C."/>
            <person name="Imamovic A."/>
            <person name="Larimer J."/>
            <person name="McCowan C."/>
            <person name="Murphy C."/>
            <person name="Pearson M."/>
            <person name="Priest M."/>
            <person name="Roberts A."/>
            <person name="Saif S."/>
            <person name="Shea T."/>
            <person name="Sykes S."/>
            <person name="Wortman J."/>
            <person name="Nusbaum C."/>
            <person name="Birren B."/>
        </authorList>
    </citation>
    <scope>NUCLEOTIDE SEQUENCE [LARGE SCALE GENOMIC DNA]</scope>
    <source>
        <strain evidence="2 3">BCC8398</strain>
    </source>
</reference>
<keyword evidence="3" id="KW-1185">Reference proteome</keyword>
<organism evidence="2 3">
    <name type="scientific">Kwoniella heveanensis BCC8398</name>
    <dbReference type="NCBI Taxonomy" id="1296120"/>
    <lineage>
        <taxon>Eukaryota</taxon>
        <taxon>Fungi</taxon>
        <taxon>Dikarya</taxon>
        <taxon>Basidiomycota</taxon>
        <taxon>Agaricomycotina</taxon>
        <taxon>Tremellomycetes</taxon>
        <taxon>Tremellales</taxon>
        <taxon>Cryptococcaceae</taxon>
        <taxon>Kwoniella</taxon>
    </lineage>
</organism>
<feature type="compositionally biased region" description="Polar residues" evidence="1">
    <location>
        <begin position="1"/>
        <end position="14"/>
    </location>
</feature>
<evidence type="ECO:0000313" key="2">
    <source>
        <dbReference type="EMBL" id="OCF35781.1"/>
    </source>
</evidence>
<evidence type="ECO:0000313" key="3">
    <source>
        <dbReference type="Proteomes" id="UP000092666"/>
    </source>
</evidence>
<gene>
    <name evidence="2" type="ORF">I316_02273</name>
</gene>
<dbReference type="AlphaFoldDB" id="A0A1B9GXL6"/>
<dbReference type="Proteomes" id="UP000092666">
    <property type="component" value="Unassembled WGS sequence"/>
</dbReference>